<dbReference type="Proteomes" id="UP001556367">
    <property type="component" value="Unassembled WGS sequence"/>
</dbReference>
<proteinExistence type="predicted"/>
<evidence type="ECO:0000256" key="1">
    <source>
        <dbReference type="SAM" id="MobiDB-lite"/>
    </source>
</evidence>
<accession>A0ABR3IP96</accession>
<organism evidence="2 3">
    <name type="scientific">Hohenbuehelia grisea</name>
    <dbReference type="NCBI Taxonomy" id="104357"/>
    <lineage>
        <taxon>Eukaryota</taxon>
        <taxon>Fungi</taxon>
        <taxon>Dikarya</taxon>
        <taxon>Basidiomycota</taxon>
        <taxon>Agaricomycotina</taxon>
        <taxon>Agaricomycetes</taxon>
        <taxon>Agaricomycetidae</taxon>
        <taxon>Agaricales</taxon>
        <taxon>Pleurotineae</taxon>
        <taxon>Pleurotaceae</taxon>
        <taxon>Hohenbuehelia</taxon>
    </lineage>
</organism>
<feature type="compositionally biased region" description="Low complexity" evidence="1">
    <location>
        <begin position="144"/>
        <end position="162"/>
    </location>
</feature>
<protein>
    <submittedName>
        <fullName evidence="2">Uncharacterized protein</fullName>
    </submittedName>
</protein>
<evidence type="ECO:0000313" key="2">
    <source>
        <dbReference type="EMBL" id="KAL0945109.1"/>
    </source>
</evidence>
<dbReference type="EMBL" id="JASNQZ010000019">
    <property type="protein sequence ID" value="KAL0945109.1"/>
    <property type="molecule type" value="Genomic_DNA"/>
</dbReference>
<sequence length="162" mass="16837">MYAGTNTASSVSIVVHVSPTSDPRATRTAVWFLQHWTRIEPTLPHAPRSASLLLEPVQRLHSRPGAQQRLPKSTSPTLQHLVFASSLDLILEPQSPLAPPLAHANDRVAASHCASGCSITTTSPYDHQPSASLASCPPPPSPSSPSASSLSALAGSGPALCG</sequence>
<evidence type="ECO:0000313" key="3">
    <source>
        <dbReference type="Proteomes" id="UP001556367"/>
    </source>
</evidence>
<name>A0ABR3IP96_9AGAR</name>
<feature type="region of interest" description="Disordered" evidence="1">
    <location>
        <begin position="128"/>
        <end position="162"/>
    </location>
</feature>
<comment type="caution">
    <text evidence="2">The sequence shown here is derived from an EMBL/GenBank/DDBJ whole genome shotgun (WGS) entry which is preliminary data.</text>
</comment>
<gene>
    <name evidence="2" type="ORF">HGRIS_004262</name>
</gene>
<keyword evidence="3" id="KW-1185">Reference proteome</keyword>
<reference evidence="3" key="1">
    <citation type="submission" date="2024-06" db="EMBL/GenBank/DDBJ databases">
        <title>Multi-omics analyses provide insights into the biosynthesis of the anticancer antibiotic pleurotin in Hohenbuehelia grisea.</title>
        <authorList>
            <person name="Weaver J.A."/>
            <person name="Alberti F."/>
        </authorList>
    </citation>
    <scope>NUCLEOTIDE SEQUENCE [LARGE SCALE GENOMIC DNA]</scope>
    <source>
        <strain evidence="3">T-177</strain>
    </source>
</reference>